<evidence type="ECO:0000259" key="14">
    <source>
        <dbReference type="PROSITE" id="PS50157"/>
    </source>
</evidence>
<dbReference type="GO" id="GO:0005634">
    <property type="term" value="C:nucleus"/>
    <property type="evidence" value="ECO:0007669"/>
    <property type="project" value="UniProtKB-SubCell"/>
</dbReference>
<feature type="compositionally biased region" description="Low complexity" evidence="13">
    <location>
        <begin position="12"/>
        <end position="34"/>
    </location>
</feature>
<feature type="domain" description="C2H2-type" evidence="14">
    <location>
        <begin position="265"/>
        <end position="295"/>
    </location>
</feature>
<protein>
    <recommendedName>
        <fullName evidence="10">pH-response transcription factor pacC/RIM101</fullName>
    </recommendedName>
</protein>
<keyword evidence="16" id="KW-1185">Reference proteome</keyword>
<dbReference type="AlphaFoldDB" id="A0A8H7ZDL1"/>
<evidence type="ECO:0000256" key="8">
    <source>
        <dbReference type="ARBA" id="ARBA00023242"/>
    </source>
</evidence>
<name>A0A8H7ZDL1_9ASCO</name>
<keyword evidence="6" id="KW-0862">Zinc</keyword>
<evidence type="ECO:0000256" key="2">
    <source>
        <dbReference type="ARBA" id="ARBA00022491"/>
    </source>
</evidence>
<comment type="caution">
    <text evidence="15">The sequence shown here is derived from an EMBL/GenBank/DDBJ whole genome shotgun (WGS) entry which is preliminary data.</text>
</comment>
<dbReference type="GO" id="GO:0045944">
    <property type="term" value="P:positive regulation of transcription by RNA polymerase II"/>
    <property type="evidence" value="ECO:0007669"/>
    <property type="project" value="TreeGrafter"/>
</dbReference>
<evidence type="ECO:0000256" key="11">
    <source>
        <dbReference type="PROSITE-ProRule" id="PRU00042"/>
    </source>
</evidence>
<feature type="compositionally biased region" description="Low complexity" evidence="13">
    <location>
        <begin position="485"/>
        <end position="500"/>
    </location>
</feature>
<dbReference type="InterPro" id="IPR050806">
    <property type="entry name" value="pacC/RIM101"/>
</dbReference>
<dbReference type="SMART" id="SM00355">
    <property type="entry name" value="ZnF_C2H2"/>
    <property type="match status" value="3"/>
</dbReference>
<dbReference type="GeneID" id="93652416"/>
<dbReference type="PROSITE" id="PS50157">
    <property type="entry name" value="ZINC_FINGER_C2H2_2"/>
    <property type="match status" value="3"/>
</dbReference>
<feature type="region of interest" description="Disordered" evidence="13">
    <location>
        <begin position="538"/>
        <end position="579"/>
    </location>
</feature>
<evidence type="ECO:0000256" key="9">
    <source>
        <dbReference type="ARBA" id="ARBA00038089"/>
    </source>
</evidence>
<dbReference type="PROSITE" id="PS00028">
    <property type="entry name" value="ZINC_FINGER_C2H2_1"/>
    <property type="match status" value="2"/>
</dbReference>
<dbReference type="Pfam" id="PF00096">
    <property type="entry name" value="zf-C2H2"/>
    <property type="match status" value="1"/>
</dbReference>
<feature type="region of interest" description="Disordered" evidence="13">
    <location>
        <begin position="1"/>
        <end position="133"/>
    </location>
</feature>
<evidence type="ECO:0000256" key="10">
    <source>
        <dbReference type="ARBA" id="ARBA00039490"/>
    </source>
</evidence>
<feature type="compositionally biased region" description="Polar residues" evidence="13">
    <location>
        <begin position="120"/>
        <end position="133"/>
    </location>
</feature>
<feature type="compositionally biased region" description="Low complexity" evidence="13">
    <location>
        <begin position="78"/>
        <end position="89"/>
    </location>
</feature>
<evidence type="ECO:0000256" key="4">
    <source>
        <dbReference type="ARBA" id="ARBA00022737"/>
    </source>
</evidence>
<dbReference type="PANTHER" id="PTHR47257:SF1">
    <property type="entry name" value="PH-RESPONSE TRANSCRIPTION FACTOR PACC_RIM101"/>
    <property type="match status" value="1"/>
</dbReference>
<dbReference type="PANTHER" id="PTHR47257">
    <property type="entry name" value="PH-RESPONSE TRANSCRIPTION FACTOR PACC/RIM101"/>
    <property type="match status" value="1"/>
</dbReference>
<accession>A0A8H7ZDL1</accession>
<keyword evidence="5 11" id="KW-0863">Zinc-finger</keyword>
<keyword evidence="4" id="KW-0677">Repeat</keyword>
<feature type="region of interest" description="Disordered" evidence="13">
    <location>
        <begin position="474"/>
        <end position="509"/>
    </location>
</feature>
<feature type="domain" description="C2H2-type" evidence="14">
    <location>
        <begin position="301"/>
        <end position="330"/>
    </location>
</feature>
<feature type="domain" description="C2H2-type" evidence="14">
    <location>
        <begin position="331"/>
        <end position="358"/>
    </location>
</feature>
<feature type="compositionally biased region" description="Polar residues" evidence="13">
    <location>
        <begin position="58"/>
        <end position="70"/>
    </location>
</feature>
<dbReference type="RefSeq" id="XP_067547375.1">
    <property type="nucleotide sequence ID" value="XM_067692788.1"/>
</dbReference>
<evidence type="ECO:0000313" key="16">
    <source>
        <dbReference type="Proteomes" id="UP000669133"/>
    </source>
</evidence>
<feature type="region of interest" description="Disordered" evidence="13">
    <location>
        <begin position="433"/>
        <end position="453"/>
    </location>
</feature>
<feature type="region of interest" description="Disordered" evidence="13">
    <location>
        <begin position="218"/>
        <end position="237"/>
    </location>
</feature>
<evidence type="ECO:0000256" key="5">
    <source>
        <dbReference type="ARBA" id="ARBA00022771"/>
    </source>
</evidence>
<dbReference type="InterPro" id="IPR036236">
    <property type="entry name" value="Znf_C2H2_sf"/>
</dbReference>
<dbReference type="OrthoDB" id="6155966at2759"/>
<evidence type="ECO:0000256" key="12">
    <source>
        <dbReference type="SAM" id="Coils"/>
    </source>
</evidence>
<organism evidence="15 16">
    <name type="scientific">Candida metapsilosis</name>
    <dbReference type="NCBI Taxonomy" id="273372"/>
    <lineage>
        <taxon>Eukaryota</taxon>
        <taxon>Fungi</taxon>
        <taxon>Dikarya</taxon>
        <taxon>Ascomycota</taxon>
        <taxon>Saccharomycotina</taxon>
        <taxon>Pichiomycetes</taxon>
        <taxon>Debaryomycetaceae</taxon>
        <taxon>Candida/Lodderomyces clade</taxon>
        <taxon>Candida</taxon>
    </lineage>
</organism>
<feature type="compositionally biased region" description="Acidic residues" evidence="13">
    <location>
        <begin position="650"/>
        <end position="678"/>
    </location>
</feature>
<evidence type="ECO:0000256" key="6">
    <source>
        <dbReference type="ARBA" id="ARBA00022833"/>
    </source>
</evidence>
<evidence type="ECO:0000256" key="7">
    <source>
        <dbReference type="ARBA" id="ARBA00023054"/>
    </source>
</evidence>
<sequence length="761" mass="85915">MNYNVHPVSYLNADNYNTNNNSNSNSVPQQQTYLQPPPPPPPQQQQQQQQPPQSQPQSRGDSITKKSPSTDLEMDNVTSPSSITSSHSPRTNRANGSPHSSFTSHSLANSPMDDAKVRQEPTTISGNNDVNNQVNATAAPTAAPSITASANVATAPSVLPQQPTQLHPSLNPLYNSHAFYHQQQQQQQQQQPAQQFHPIGGYQDLSAEHYHHASYLNNGAASQVPPPPPPQMNDARMNSTFNAYSAKPPKKTYKKITEADLRGPFKCLWGQCNIIFDTPEQLYDHLCDDHVGRKSSNNLSLTCYWEKCGTTTVKRDHITSHLRVHVPLKPFHCDLCPKSFKRPQDLKKHSKIHADDHPKKLKKAQRQLLKQQQKEAKQQMKLNKANGDLPYFATVGAHDEESRKRKFENNSQHNMYVVNSILNDFNFQQVHQNGYTQQQQQQQQQQQAQQYSDAKRIKPNTEYNIDMFNRLNHLDDQLHHGPGGQYQQSQQSQSQQQQQQPAHPSYTHQSANNTNIYEAEKFFNSLSNSIDMQYQNLSSQYQQQHAHHNSQSGNTNAPGSSSHVYPTLPVLPSTSIGNREQQAAGAAAVASSVSSGNVNSGSNGYLSSYPQINRPMGYNLSYGQQQPHSNGLEFNGVSIYQKAGQKLDKEESEEESEDDDEEEFESSEESDYSEEEEIDSLFDKLNLNEDADDHEEVIVDGYNLKDVARHRALIHHVVEVLKQQIKEEQEKQQEKDEKQVDEFKCDSIYAVKKLYPTITAF</sequence>
<proteinExistence type="inferred from homology"/>
<dbReference type="Gene3D" id="3.30.160.60">
    <property type="entry name" value="Classic Zinc Finger"/>
    <property type="match status" value="2"/>
</dbReference>
<keyword evidence="7 12" id="KW-0175">Coiled coil</keyword>
<feature type="region of interest" description="Disordered" evidence="13">
    <location>
        <begin position="349"/>
        <end position="387"/>
    </location>
</feature>
<feature type="compositionally biased region" description="Low complexity" evidence="13">
    <location>
        <begin position="44"/>
        <end position="57"/>
    </location>
</feature>
<feature type="compositionally biased region" description="Polar residues" evidence="13">
    <location>
        <begin position="549"/>
        <end position="564"/>
    </location>
</feature>
<evidence type="ECO:0000256" key="13">
    <source>
        <dbReference type="SAM" id="MobiDB-lite"/>
    </source>
</evidence>
<dbReference type="SUPFAM" id="SSF57667">
    <property type="entry name" value="beta-beta-alpha zinc fingers"/>
    <property type="match status" value="2"/>
</dbReference>
<feature type="region of interest" description="Disordered" evidence="13">
    <location>
        <begin position="643"/>
        <end position="678"/>
    </location>
</feature>
<feature type="compositionally biased region" description="Low complexity" evidence="13">
    <location>
        <begin position="433"/>
        <end position="450"/>
    </location>
</feature>
<dbReference type="InterPro" id="IPR013087">
    <property type="entry name" value="Znf_C2H2_type"/>
</dbReference>
<dbReference type="FunFam" id="3.30.160.60:FF:000100">
    <property type="entry name" value="Zinc finger 45-like"/>
    <property type="match status" value="1"/>
</dbReference>
<dbReference type="Proteomes" id="UP000669133">
    <property type="component" value="Unassembled WGS sequence"/>
</dbReference>
<feature type="coiled-coil region" evidence="12">
    <location>
        <begin position="718"/>
        <end position="746"/>
    </location>
</feature>
<dbReference type="GO" id="GO:0008270">
    <property type="term" value="F:zinc ion binding"/>
    <property type="evidence" value="ECO:0007669"/>
    <property type="project" value="UniProtKB-KW"/>
</dbReference>
<feature type="compositionally biased region" description="Basic and acidic residues" evidence="13">
    <location>
        <begin position="349"/>
        <end position="358"/>
    </location>
</feature>
<keyword evidence="8" id="KW-0539">Nucleus</keyword>
<evidence type="ECO:0000313" key="15">
    <source>
        <dbReference type="EMBL" id="KAG5418259.1"/>
    </source>
</evidence>
<comment type="similarity">
    <text evidence="9">Belongs to the pacC/RIM101 family.</text>
</comment>
<evidence type="ECO:0000256" key="3">
    <source>
        <dbReference type="ARBA" id="ARBA00022723"/>
    </source>
</evidence>
<evidence type="ECO:0000256" key="1">
    <source>
        <dbReference type="ARBA" id="ARBA00004123"/>
    </source>
</evidence>
<feature type="compositionally biased region" description="Polar residues" evidence="13">
    <location>
        <begin position="91"/>
        <end position="109"/>
    </location>
</feature>
<keyword evidence="2" id="KW-0678">Repressor</keyword>
<comment type="subcellular location">
    <subcellularLocation>
        <location evidence="1">Nucleus</location>
    </subcellularLocation>
</comment>
<keyword evidence="3" id="KW-0479">Metal-binding</keyword>
<gene>
    <name evidence="15" type="ORF">I9W82_003787</name>
</gene>
<reference evidence="15 16" key="1">
    <citation type="submission" date="2020-12" db="EMBL/GenBank/DDBJ databases">
        <title>Effect of drift, selection, and recombination on the evolution of hybrid genomes in Candida yeast pathogens.</title>
        <authorList>
            <person name="Mixao V."/>
            <person name="Ksiezopolska E."/>
            <person name="Saus E."/>
            <person name="Boekhout T."/>
            <person name="Gacser A."/>
            <person name="Gabaldon T."/>
        </authorList>
    </citation>
    <scope>NUCLEOTIDE SEQUENCE [LARGE SCALE GENOMIC DNA]</scope>
    <source>
        <strain evidence="15 16">BP57</strain>
    </source>
</reference>
<dbReference type="EMBL" id="JAEOAQ010000005">
    <property type="protein sequence ID" value="KAG5418259.1"/>
    <property type="molecule type" value="Genomic_DNA"/>
</dbReference>